<reference evidence="3" key="1">
    <citation type="journal article" date="2014" name="Nat. Genet.">
        <title>Genome of the human hookworm Necator americanus.</title>
        <authorList>
            <person name="Tang Y.T."/>
            <person name="Gao X."/>
            <person name="Rosa B.A."/>
            <person name="Abubucker S."/>
            <person name="Hallsworth-Pepin K."/>
            <person name="Martin J."/>
            <person name="Tyagi R."/>
            <person name="Heizer E."/>
            <person name="Zhang X."/>
            <person name="Bhonagiri-Palsikar V."/>
            <person name="Minx P."/>
            <person name="Warren W.C."/>
            <person name="Wang Q."/>
            <person name="Zhan B."/>
            <person name="Hotez P.J."/>
            <person name="Sternberg P.W."/>
            <person name="Dougall A."/>
            <person name="Gaze S.T."/>
            <person name="Mulvenna J."/>
            <person name="Sotillo J."/>
            <person name="Ranganathan S."/>
            <person name="Rabelo E.M."/>
            <person name="Wilson R.K."/>
            <person name="Felgner P.L."/>
            <person name="Bethony J."/>
            <person name="Hawdon J.M."/>
            <person name="Gasser R.B."/>
            <person name="Loukas A."/>
            <person name="Mitreva M."/>
        </authorList>
    </citation>
    <scope>NUCLEOTIDE SEQUENCE [LARGE SCALE GENOMIC DNA]</scope>
</reference>
<evidence type="ECO:0000256" key="1">
    <source>
        <dbReference type="SAM" id="MobiDB-lite"/>
    </source>
</evidence>
<accession>W2SUM3</accession>
<proteinExistence type="predicted"/>
<protein>
    <submittedName>
        <fullName evidence="2">Uncharacterized protein</fullName>
    </submittedName>
</protein>
<name>W2SUM3_NECAM</name>
<sequence length="27" mass="3059">MIEMSNTLTSLPKWKSLLPAENPEQAE</sequence>
<feature type="compositionally biased region" description="Polar residues" evidence="1">
    <location>
        <begin position="1"/>
        <end position="10"/>
    </location>
</feature>
<evidence type="ECO:0000313" key="2">
    <source>
        <dbReference type="EMBL" id="ETN73444.1"/>
    </source>
</evidence>
<keyword evidence="3" id="KW-1185">Reference proteome</keyword>
<dbReference type="KEGG" id="nai:NECAME_13533"/>
<evidence type="ECO:0000313" key="3">
    <source>
        <dbReference type="Proteomes" id="UP000053676"/>
    </source>
</evidence>
<feature type="non-terminal residue" evidence="2">
    <location>
        <position position="27"/>
    </location>
</feature>
<gene>
    <name evidence="2" type="ORF">NECAME_13533</name>
</gene>
<organism evidence="2 3">
    <name type="scientific">Necator americanus</name>
    <name type="common">Human hookworm</name>
    <dbReference type="NCBI Taxonomy" id="51031"/>
    <lineage>
        <taxon>Eukaryota</taxon>
        <taxon>Metazoa</taxon>
        <taxon>Ecdysozoa</taxon>
        <taxon>Nematoda</taxon>
        <taxon>Chromadorea</taxon>
        <taxon>Rhabditida</taxon>
        <taxon>Rhabditina</taxon>
        <taxon>Rhabditomorpha</taxon>
        <taxon>Strongyloidea</taxon>
        <taxon>Ancylostomatidae</taxon>
        <taxon>Bunostominae</taxon>
        <taxon>Necator</taxon>
    </lineage>
</organism>
<dbReference type="EMBL" id="KI660816">
    <property type="protein sequence ID" value="ETN73444.1"/>
    <property type="molecule type" value="Genomic_DNA"/>
</dbReference>
<feature type="region of interest" description="Disordered" evidence="1">
    <location>
        <begin position="1"/>
        <end position="27"/>
    </location>
</feature>
<dbReference type="AlphaFoldDB" id="W2SUM3"/>
<dbReference type="Proteomes" id="UP000053676">
    <property type="component" value="Unassembled WGS sequence"/>
</dbReference>